<dbReference type="PANTHER" id="PTHR34568">
    <property type="entry name" value="RRM DOMAIN-CONTAINING PROTEIN"/>
    <property type="match status" value="1"/>
</dbReference>
<dbReference type="AlphaFoldDB" id="A0AA38FMT4"/>
<dbReference type="PANTHER" id="PTHR34568:SF5">
    <property type="entry name" value="RNA-BINDING (RRM_RBD_RNP MOTIFS) FAMILY PROTEIN"/>
    <property type="match status" value="1"/>
</dbReference>
<gene>
    <name evidence="2" type="ORF">KI387_010567</name>
</gene>
<evidence type="ECO:0000313" key="3">
    <source>
        <dbReference type="Proteomes" id="UP000824469"/>
    </source>
</evidence>
<sequence>SSQFATSWKRHTSTVLGLCQQESKGRCSATTAASIESLDEDVEIAENVSLAGSLFKNKHSTKQQTASSSNNPNSATNIQKQHRRADDHFMKATFTKVQMDTKCTGSNLFERQKPNRSDGCIDYHKKILQVPGRGGQISNSARSISPNHVQMLAANNRSKEYGAFSEQDSPSIESETRKISTAIDRIWSSNKKQQPSAVSGARMTGESLQGVRDFVPYTKMTPEREKVANRRDFLKHGGQRFDNSQCAAPNFVVRDDLRVEKEKKKEIARKQEPIYQVKESNAIRGGEKSVFIEYVPRGITLLDIRKALSIYGEIVGCYLRPGESGMPGCHIEFKAAEDKERALSDRWVFVDGKQLSVCRVDFPVTMVVRITNLGPETAVKDVHSICMSYGNMESLQMRDNGVLDAHFSISESRNMPKILEKLNEVTLNNSRWIAQPAPSLSQCLAETPEGQEWVGKQLSNHIGNIKKQLQLKRIYLEDIEKLHGAIMHIKECPNPFDNE</sequence>
<evidence type="ECO:0000256" key="1">
    <source>
        <dbReference type="SAM" id="MobiDB-lite"/>
    </source>
</evidence>
<dbReference type="SUPFAM" id="SSF54928">
    <property type="entry name" value="RNA-binding domain, RBD"/>
    <property type="match status" value="1"/>
</dbReference>
<reference evidence="2 3" key="1">
    <citation type="journal article" date="2021" name="Nat. Plants">
        <title>The Taxus genome provides insights into paclitaxel biosynthesis.</title>
        <authorList>
            <person name="Xiong X."/>
            <person name="Gou J."/>
            <person name="Liao Q."/>
            <person name="Li Y."/>
            <person name="Zhou Q."/>
            <person name="Bi G."/>
            <person name="Li C."/>
            <person name="Du R."/>
            <person name="Wang X."/>
            <person name="Sun T."/>
            <person name="Guo L."/>
            <person name="Liang H."/>
            <person name="Lu P."/>
            <person name="Wu Y."/>
            <person name="Zhang Z."/>
            <person name="Ro D.K."/>
            <person name="Shang Y."/>
            <person name="Huang S."/>
            <person name="Yan J."/>
        </authorList>
    </citation>
    <scope>NUCLEOTIDE SEQUENCE [LARGE SCALE GENOMIC DNA]</scope>
    <source>
        <strain evidence="2">Ta-2019</strain>
    </source>
</reference>
<dbReference type="OMA" id="VHSICMS"/>
<evidence type="ECO:0000313" key="2">
    <source>
        <dbReference type="EMBL" id="KAH9306163.1"/>
    </source>
</evidence>
<dbReference type="CDD" id="cd00590">
    <property type="entry name" value="RRM_SF"/>
    <property type="match status" value="1"/>
</dbReference>
<name>A0AA38FMT4_TAXCH</name>
<dbReference type="InterPro" id="IPR058942">
    <property type="entry name" value="AT3G52170-like"/>
</dbReference>
<comment type="caution">
    <text evidence="2">The sequence shown here is derived from an EMBL/GenBank/DDBJ whole genome shotgun (WGS) entry which is preliminary data.</text>
</comment>
<keyword evidence="3" id="KW-1185">Reference proteome</keyword>
<feature type="region of interest" description="Disordered" evidence="1">
    <location>
        <begin position="55"/>
        <end position="83"/>
    </location>
</feature>
<organism evidence="2 3">
    <name type="scientific">Taxus chinensis</name>
    <name type="common">Chinese yew</name>
    <name type="synonym">Taxus wallichiana var. chinensis</name>
    <dbReference type="NCBI Taxonomy" id="29808"/>
    <lineage>
        <taxon>Eukaryota</taxon>
        <taxon>Viridiplantae</taxon>
        <taxon>Streptophyta</taxon>
        <taxon>Embryophyta</taxon>
        <taxon>Tracheophyta</taxon>
        <taxon>Spermatophyta</taxon>
        <taxon>Pinopsida</taxon>
        <taxon>Pinidae</taxon>
        <taxon>Conifers II</taxon>
        <taxon>Cupressales</taxon>
        <taxon>Taxaceae</taxon>
        <taxon>Taxus</taxon>
    </lineage>
</organism>
<feature type="non-terminal residue" evidence="2">
    <location>
        <position position="499"/>
    </location>
</feature>
<dbReference type="InterPro" id="IPR035979">
    <property type="entry name" value="RBD_domain_sf"/>
</dbReference>
<evidence type="ECO:0008006" key="4">
    <source>
        <dbReference type="Google" id="ProtNLM"/>
    </source>
</evidence>
<feature type="compositionally biased region" description="Low complexity" evidence="1">
    <location>
        <begin position="65"/>
        <end position="77"/>
    </location>
</feature>
<protein>
    <recommendedName>
        <fullName evidence="4">RRM domain-containing protein</fullName>
    </recommendedName>
</protein>
<dbReference type="GO" id="GO:0003676">
    <property type="term" value="F:nucleic acid binding"/>
    <property type="evidence" value="ECO:0007669"/>
    <property type="project" value="InterPro"/>
</dbReference>
<proteinExistence type="predicted"/>
<dbReference type="Proteomes" id="UP000824469">
    <property type="component" value="Unassembled WGS sequence"/>
</dbReference>
<dbReference type="EMBL" id="JAHRHJ020000008">
    <property type="protein sequence ID" value="KAH9306163.1"/>
    <property type="molecule type" value="Genomic_DNA"/>
</dbReference>
<accession>A0AA38FMT4</accession>